<dbReference type="EMBL" id="CP046234">
    <property type="protein sequence ID" value="WFD46693.1"/>
    <property type="molecule type" value="Genomic_DNA"/>
</dbReference>
<feature type="region of interest" description="Disordered" evidence="1">
    <location>
        <begin position="233"/>
        <end position="256"/>
    </location>
</feature>
<gene>
    <name evidence="2" type="ORF">GLX27_001330</name>
</gene>
<reference evidence="2 3" key="1">
    <citation type="journal article" date="2020" name="Elife">
        <title>Loss of centromere function drives karyotype evolution in closely related Malassezia species.</title>
        <authorList>
            <person name="Sankaranarayanan S.R."/>
            <person name="Ianiri G."/>
            <person name="Coelho M.A."/>
            <person name="Reza M.H."/>
            <person name="Thimmappa B.C."/>
            <person name="Ganguly P."/>
            <person name="Vadnala R.N."/>
            <person name="Sun S."/>
            <person name="Siddharthan R."/>
            <person name="Tellgren-Roth C."/>
            <person name="Dawson T.L."/>
            <person name="Heitman J."/>
            <person name="Sanyal K."/>
        </authorList>
    </citation>
    <scope>NUCLEOTIDE SEQUENCE [LARGE SCALE GENOMIC DNA]</scope>
    <source>
        <strain evidence="2">CBS14141</strain>
    </source>
</reference>
<organism evidence="2 3">
    <name type="scientific">Malassezia furfur</name>
    <name type="common">Pityriasis versicolor infection agent</name>
    <name type="synonym">Pityrosporum furfur</name>
    <dbReference type="NCBI Taxonomy" id="55194"/>
    <lineage>
        <taxon>Eukaryota</taxon>
        <taxon>Fungi</taxon>
        <taxon>Dikarya</taxon>
        <taxon>Basidiomycota</taxon>
        <taxon>Ustilaginomycotina</taxon>
        <taxon>Malasseziomycetes</taxon>
        <taxon>Malasseziales</taxon>
        <taxon>Malasseziaceae</taxon>
        <taxon>Malassezia</taxon>
    </lineage>
</organism>
<name>A0ABY8EMD8_MALFU</name>
<evidence type="ECO:0000313" key="2">
    <source>
        <dbReference type="EMBL" id="WFD46693.1"/>
    </source>
</evidence>
<keyword evidence="3" id="KW-1185">Reference proteome</keyword>
<protein>
    <submittedName>
        <fullName evidence="2">Uncharacterized protein</fullName>
    </submittedName>
</protein>
<dbReference type="Proteomes" id="UP000818624">
    <property type="component" value="Chromosome 1"/>
</dbReference>
<accession>A0ABY8EMD8</accession>
<proteinExistence type="predicted"/>
<evidence type="ECO:0000256" key="1">
    <source>
        <dbReference type="SAM" id="MobiDB-lite"/>
    </source>
</evidence>
<sequence>MIKQNEYVTLLRNKLVVGQVVRGTLDALTTGAKQGVPHVGLFPVVVRVLPSMAMVQIMVLAHNFQTERTQERPGQDCAIVKTKPTVTVKLNGNVEDNPHCHRIKGERVGKPRDKRNKEDVEALLNLVRIPKKHRSGVLRRVVQTVEVPRTLRLMATAVEPVVVKVFHQREDKQLKWKPEAKLRFRLRVIGAQDGQGRTQGQATNRLQSHLGGLGEGYCVTTDAAVQVSMLERETVQESNKRQAKQERVREEHDPHGPRIRHGLVHIVIVKIPHSKRCKGTRHKVYRLVPLAEHRNLGLWTKFGDIFRVWRKHAQRTDDPVPERKVLRLQPGVRTRSRSVQIGHGSHVGRMTITRLNLLNYKC</sequence>
<evidence type="ECO:0000313" key="3">
    <source>
        <dbReference type="Proteomes" id="UP000818624"/>
    </source>
</evidence>